<sequence length="115" mass="13324">MTDRQRLEDQAVVKLQKDMYEKYENIRKRVYRLQQIIDGLENQWEGVGRSAFDKKQYEINESLKRIGGILGDVIEAMTKTRNIKDSKEEEVRAAVNKIDVRHGAPTVPVSPISSY</sequence>
<protein>
    <recommendedName>
        <fullName evidence="3">Type VII secretion system (Wss) protein ESAT-6</fullName>
    </recommendedName>
</protein>
<comment type="caution">
    <text evidence="1">The sequence shown here is derived from an EMBL/GenBank/DDBJ whole genome shotgun (WGS) entry which is preliminary data.</text>
</comment>
<dbReference type="InterPro" id="IPR010310">
    <property type="entry name" value="T7SS_ESAT-6-like"/>
</dbReference>
<dbReference type="InterPro" id="IPR036689">
    <property type="entry name" value="ESAT-6-like_sf"/>
</dbReference>
<gene>
    <name evidence="1" type="ORF">GCM10009564_51540</name>
</gene>
<keyword evidence="2" id="KW-1185">Reference proteome</keyword>
<accession>A0ABN1T6L4</accession>
<name>A0ABN1T6L4_9ACTN</name>
<dbReference type="SUPFAM" id="SSF140453">
    <property type="entry name" value="EsxAB dimer-like"/>
    <property type="match status" value="1"/>
</dbReference>
<reference evidence="1 2" key="1">
    <citation type="journal article" date="2019" name="Int. J. Syst. Evol. Microbiol.">
        <title>The Global Catalogue of Microorganisms (GCM) 10K type strain sequencing project: providing services to taxonomists for standard genome sequencing and annotation.</title>
        <authorList>
            <consortium name="The Broad Institute Genomics Platform"/>
            <consortium name="The Broad Institute Genome Sequencing Center for Infectious Disease"/>
            <person name="Wu L."/>
            <person name="Ma J."/>
        </authorList>
    </citation>
    <scope>NUCLEOTIDE SEQUENCE [LARGE SCALE GENOMIC DNA]</scope>
    <source>
        <strain evidence="1 2">JCM 11269</strain>
    </source>
</reference>
<organism evidence="1 2">
    <name type="scientific">Streptomyces thermogriseus</name>
    <dbReference type="NCBI Taxonomy" id="75292"/>
    <lineage>
        <taxon>Bacteria</taxon>
        <taxon>Bacillati</taxon>
        <taxon>Actinomycetota</taxon>
        <taxon>Actinomycetes</taxon>
        <taxon>Kitasatosporales</taxon>
        <taxon>Streptomycetaceae</taxon>
        <taxon>Streptomyces</taxon>
    </lineage>
</organism>
<dbReference type="Gene3D" id="1.10.287.1060">
    <property type="entry name" value="ESAT-6-like"/>
    <property type="match status" value="1"/>
</dbReference>
<dbReference type="RefSeq" id="WP_067398005.1">
    <property type="nucleotide sequence ID" value="NZ_BAAAHU010000080.1"/>
</dbReference>
<dbReference type="EMBL" id="BAAAHU010000080">
    <property type="protein sequence ID" value="GAA1016373.1"/>
    <property type="molecule type" value="Genomic_DNA"/>
</dbReference>
<evidence type="ECO:0000313" key="1">
    <source>
        <dbReference type="EMBL" id="GAA1016373.1"/>
    </source>
</evidence>
<dbReference type="Proteomes" id="UP001501072">
    <property type="component" value="Unassembled WGS sequence"/>
</dbReference>
<evidence type="ECO:0008006" key="3">
    <source>
        <dbReference type="Google" id="ProtNLM"/>
    </source>
</evidence>
<proteinExistence type="predicted"/>
<dbReference type="Pfam" id="PF06013">
    <property type="entry name" value="WXG100"/>
    <property type="match status" value="1"/>
</dbReference>
<evidence type="ECO:0000313" key="2">
    <source>
        <dbReference type="Proteomes" id="UP001501072"/>
    </source>
</evidence>